<comment type="caution">
    <text evidence="2">The sequence shown here is derived from an EMBL/GenBank/DDBJ whole genome shotgun (WGS) entry which is preliminary data.</text>
</comment>
<feature type="domain" description="Thioredoxin" evidence="1">
    <location>
        <begin position="160"/>
        <end position="264"/>
    </location>
</feature>
<dbReference type="Pfam" id="PF00578">
    <property type="entry name" value="AhpC-TSA"/>
    <property type="match status" value="1"/>
</dbReference>
<dbReference type="PROSITE" id="PS51352">
    <property type="entry name" value="THIOREDOXIN_2"/>
    <property type="match status" value="1"/>
</dbReference>
<dbReference type="Gene3D" id="3.40.30.10">
    <property type="entry name" value="Glutaredoxin"/>
    <property type="match status" value="1"/>
</dbReference>
<organism evidence="2 3">
    <name type="scientific">Segatella hominis</name>
    <dbReference type="NCBI Taxonomy" id="2518605"/>
    <lineage>
        <taxon>Bacteria</taxon>
        <taxon>Pseudomonadati</taxon>
        <taxon>Bacteroidota</taxon>
        <taxon>Bacteroidia</taxon>
        <taxon>Bacteroidales</taxon>
        <taxon>Prevotellaceae</taxon>
        <taxon>Segatella</taxon>
    </lineage>
</organism>
<dbReference type="InterPro" id="IPR013766">
    <property type="entry name" value="Thioredoxin_domain"/>
</dbReference>
<dbReference type="RefSeq" id="WP_134842933.1">
    <property type="nucleotide sequence ID" value="NZ_DAWDDY010000030.1"/>
</dbReference>
<dbReference type="GO" id="GO:0016209">
    <property type="term" value="F:antioxidant activity"/>
    <property type="evidence" value="ECO:0007669"/>
    <property type="project" value="InterPro"/>
</dbReference>
<evidence type="ECO:0000313" key="3">
    <source>
        <dbReference type="Proteomes" id="UP000297872"/>
    </source>
</evidence>
<dbReference type="InterPro" id="IPR000866">
    <property type="entry name" value="AhpC/TSA"/>
</dbReference>
<gene>
    <name evidence="2" type="ORF">EXN75_04520</name>
</gene>
<dbReference type="GO" id="GO:0016491">
    <property type="term" value="F:oxidoreductase activity"/>
    <property type="evidence" value="ECO:0007669"/>
    <property type="project" value="InterPro"/>
</dbReference>
<name>A0A4Y8VR09_9BACT</name>
<accession>A0A4Y8VR09</accession>
<dbReference type="AlphaFoldDB" id="A0A4Y8VR09"/>
<dbReference type="GeneID" id="302994557"/>
<dbReference type="SUPFAM" id="SSF52833">
    <property type="entry name" value="Thioredoxin-like"/>
    <property type="match status" value="1"/>
</dbReference>
<dbReference type="InterPro" id="IPR036249">
    <property type="entry name" value="Thioredoxin-like_sf"/>
</dbReference>
<evidence type="ECO:0000259" key="1">
    <source>
        <dbReference type="PROSITE" id="PS51352"/>
    </source>
</evidence>
<dbReference type="EMBL" id="SGVY01000008">
    <property type="protein sequence ID" value="TFH83019.1"/>
    <property type="molecule type" value="Genomic_DNA"/>
</dbReference>
<reference evidence="2 3" key="1">
    <citation type="submission" date="2019-02" db="EMBL/GenBank/DDBJ databases">
        <title>Draft Genome Sequence of the Prevotella sp. BCRC 81118, Isolated from Human Feces.</title>
        <authorList>
            <person name="Huang C.-H."/>
        </authorList>
    </citation>
    <scope>NUCLEOTIDE SEQUENCE [LARGE SCALE GENOMIC DNA]</scope>
    <source>
        <strain evidence="2 3">BCRC 81118</strain>
    </source>
</reference>
<dbReference type="OrthoDB" id="9805634at2"/>
<dbReference type="InterPro" id="IPR033395">
    <property type="entry name" value="DUF5106"/>
</dbReference>
<evidence type="ECO:0000313" key="2">
    <source>
        <dbReference type="EMBL" id="TFH83019.1"/>
    </source>
</evidence>
<dbReference type="Proteomes" id="UP000297872">
    <property type="component" value="Unassembled WGS sequence"/>
</dbReference>
<keyword evidence="3" id="KW-1185">Reference proteome</keyword>
<sequence length="264" mass="30602">MRYRIIIITALVFSLNILQAIGQNRSFVYPVMPDSLKSVEQRLNYLGLHYWDNFDFKDTLQLSNANISEQGFVNFIDLIPHFTPTTAEQSVHIFASKAFGSQKSKDKFESLIEHYLGNPKSPMRNDKVYLLFLNEMEKSTGFDETEKERIAFKIKTRNKNLPGDNALDFVFTDKNGNQHQLSDYKDRKVILYFYDPDCDNCHRISAWLDKQTIPADYTFLSIYADTRISDSYSLEAMPTIYLLDKGNKVILKDCSPEVLMQVIN</sequence>
<proteinExistence type="predicted"/>
<protein>
    <submittedName>
        <fullName evidence="2">DUF5106 domain-containing protein</fullName>
    </submittedName>
</protein>
<dbReference type="Pfam" id="PF17127">
    <property type="entry name" value="DUF5106"/>
    <property type="match status" value="1"/>
</dbReference>